<feature type="domain" description="HTH IS21-type" evidence="1">
    <location>
        <begin position="281"/>
        <end position="345"/>
    </location>
</feature>
<dbReference type="EMBL" id="JBHMQV010000001">
    <property type="protein sequence ID" value="MFC0842177.1"/>
    <property type="molecule type" value="Genomic_DNA"/>
</dbReference>
<keyword evidence="5" id="KW-1185">Reference proteome</keyword>
<gene>
    <name evidence="2" type="ORF">ACFH04_00245</name>
    <name evidence="3" type="ORF">ACFH04_02115</name>
    <name evidence="4" type="ORF">ACFH04_06640</name>
</gene>
<dbReference type="NCBIfam" id="NF033550">
    <property type="entry name" value="transpos_ISL3"/>
    <property type="match status" value="1"/>
</dbReference>
<dbReference type="Proteomes" id="UP001589887">
    <property type="component" value="Unassembled WGS sequence"/>
</dbReference>
<evidence type="ECO:0000313" key="3">
    <source>
        <dbReference type="EMBL" id="MFC0842530.1"/>
    </source>
</evidence>
<dbReference type="EMBL" id="JBHMQV010000001">
    <property type="protein sequence ID" value="MFC0842530.1"/>
    <property type="molecule type" value="Genomic_DNA"/>
</dbReference>
<evidence type="ECO:0000259" key="1">
    <source>
        <dbReference type="PROSITE" id="PS50531"/>
    </source>
</evidence>
<dbReference type="PANTHER" id="PTHR33498:SF1">
    <property type="entry name" value="TRANSPOSASE FOR INSERTION SEQUENCE ELEMENT IS1557"/>
    <property type="match status" value="1"/>
</dbReference>
<protein>
    <submittedName>
        <fullName evidence="3">ISL3 family transposase</fullName>
    </submittedName>
</protein>
<dbReference type="EMBL" id="JBHMQV010000004">
    <property type="protein sequence ID" value="MFC0843414.1"/>
    <property type="molecule type" value="Genomic_DNA"/>
</dbReference>
<dbReference type="PROSITE" id="PS50531">
    <property type="entry name" value="HTH_IS21"/>
    <property type="match status" value="1"/>
</dbReference>
<evidence type="ECO:0000313" key="5">
    <source>
        <dbReference type="Proteomes" id="UP001589887"/>
    </source>
</evidence>
<dbReference type="RefSeq" id="WP_394316069.1">
    <property type="nucleotide sequence ID" value="NZ_JBHMQV010000001.1"/>
</dbReference>
<evidence type="ECO:0000313" key="2">
    <source>
        <dbReference type="EMBL" id="MFC0842177.1"/>
    </source>
</evidence>
<organism evidence="3 5">
    <name type="scientific">Streptomyces noboritoensis</name>
    <dbReference type="NCBI Taxonomy" id="67337"/>
    <lineage>
        <taxon>Bacteria</taxon>
        <taxon>Bacillati</taxon>
        <taxon>Actinomycetota</taxon>
        <taxon>Actinomycetes</taxon>
        <taxon>Kitasatosporales</taxon>
        <taxon>Streptomycetaceae</taxon>
        <taxon>Streptomyces</taxon>
    </lineage>
</organism>
<sequence>MSPHLDAVRVEQVWVESGVVHISARTREAPVACPDCGRSSVRVHSRYSRTLADLAVGGRPVSICLSVRRLFCDRPRCGRRTFAEQVEGLTVRYQRRTLLLQQLVEMAAVLLAGRGGSRLLRILNVPLSRTSVLFHLMRMPQPLVSTPRVLGVDDFALYAGIYGTLLVDVDTRLPLTLWEGRDADTLSTWLTEHPGVEVVCRDGSPTYRQGITVGAPEALQVSDRFHLWQGLSRRVQEIATAHRGCLRAAAPDPEPALFPASAEPDPEAADTPARRHAKRLFEAVHAVTDTAPGRSYHSIARELGLNRRTVRKYARATTWQECIRRRYPRRPTPLDPYLGYLRQRWDEGEHNALALHQEIAAKGYRGHYQQVKLAVQPLRRGLPLEEVHERAPTPREVARWIATGPDQRSLHVRERLSRLLEHCPELRHTHELVREFDTMLDTQDATLLPAWLDRLSTSRLPALASMAKTIHEDEAAVVQGITTPFSSGVNEGRITDVKLQKRIMGGRAGIPLLRQRVVLIAHLRRRHP</sequence>
<dbReference type="InterPro" id="IPR047951">
    <property type="entry name" value="Transpos_ISL3"/>
</dbReference>
<dbReference type="InterPro" id="IPR017894">
    <property type="entry name" value="HTH_IS21_transposase_type"/>
</dbReference>
<name>A0ABV6T9R8_9ACTN</name>
<accession>A0ABV6T9R8</accession>
<dbReference type="Pfam" id="PF14690">
    <property type="entry name" value="Zn_ribbon_ISL3"/>
    <property type="match status" value="1"/>
</dbReference>
<comment type="caution">
    <text evidence="3">The sequence shown here is derived from an EMBL/GenBank/DDBJ whole genome shotgun (WGS) entry which is preliminary data.</text>
</comment>
<dbReference type="PANTHER" id="PTHR33498">
    <property type="entry name" value="TRANSPOSASE FOR INSERTION SEQUENCE ELEMENT IS1557"/>
    <property type="match status" value="1"/>
</dbReference>
<dbReference type="InterPro" id="IPR002560">
    <property type="entry name" value="Transposase_DDE"/>
</dbReference>
<reference evidence="3 5" key="1">
    <citation type="submission" date="2024-09" db="EMBL/GenBank/DDBJ databases">
        <authorList>
            <person name="Sun Q."/>
            <person name="Mori K."/>
        </authorList>
    </citation>
    <scope>NUCLEOTIDE SEQUENCE [LARGE SCALE GENOMIC DNA]</scope>
    <source>
        <strain evidence="3 5">JCM 4557</strain>
    </source>
</reference>
<dbReference type="InterPro" id="IPR029261">
    <property type="entry name" value="Transposase_Znf"/>
</dbReference>
<proteinExistence type="predicted"/>
<evidence type="ECO:0000313" key="4">
    <source>
        <dbReference type="EMBL" id="MFC0843414.1"/>
    </source>
</evidence>
<dbReference type="Pfam" id="PF01610">
    <property type="entry name" value="DDE_Tnp_ISL3"/>
    <property type="match status" value="2"/>
</dbReference>